<dbReference type="InterPro" id="IPR056712">
    <property type="entry name" value="DUF7810"/>
</dbReference>
<evidence type="ECO:0000256" key="1">
    <source>
        <dbReference type="SAM" id="MobiDB-lite"/>
    </source>
</evidence>
<dbReference type="PANTHER" id="PTHR35736">
    <property type="entry name" value="EXPRESSED PROTEIN"/>
    <property type="match status" value="1"/>
</dbReference>
<organism evidence="2 3">
    <name type="scientific">Colocasia esculenta</name>
    <name type="common">Wild taro</name>
    <name type="synonym">Arum esculentum</name>
    <dbReference type="NCBI Taxonomy" id="4460"/>
    <lineage>
        <taxon>Eukaryota</taxon>
        <taxon>Viridiplantae</taxon>
        <taxon>Streptophyta</taxon>
        <taxon>Embryophyta</taxon>
        <taxon>Tracheophyta</taxon>
        <taxon>Spermatophyta</taxon>
        <taxon>Magnoliopsida</taxon>
        <taxon>Liliopsida</taxon>
        <taxon>Araceae</taxon>
        <taxon>Aroideae</taxon>
        <taxon>Colocasieae</taxon>
        <taxon>Colocasia</taxon>
    </lineage>
</organism>
<name>A0A843WVN0_COLES</name>
<gene>
    <name evidence="2" type="ORF">Taro_039397</name>
</gene>
<dbReference type="Proteomes" id="UP000652761">
    <property type="component" value="Unassembled WGS sequence"/>
</dbReference>
<dbReference type="OrthoDB" id="1930927at2759"/>
<accession>A0A843WVN0</accession>
<evidence type="ECO:0000313" key="2">
    <source>
        <dbReference type="EMBL" id="MQM06570.1"/>
    </source>
</evidence>
<keyword evidence="3" id="KW-1185">Reference proteome</keyword>
<evidence type="ECO:0000313" key="3">
    <source>
        <dbReference type="Proteomes" id="UP000652761"/>
    </source>
</evidence>
<reference evidence="2" key="1">
    <citation type="submission" date="2017-07" db="EMBL/GenBank/DDBJ databases">
        <title>Taro Niue Genome Assembly and Annotation.</title>
        <authorList>
            <person name="Atibalentja N."/>
            <person name="Keating K."/>
            <person name="Fields C.J."/>
        </authorList>
    </citation>
    <scope>NUCLEOTIDE SEQUENCE</scope>
    <source>
        <strain evidence="2">Niue_2</strain>
        <tissue evidence="2">Leaf</tissue>
    </source>
</reference>
<feature type="region of interest" description="Disordered" evidence="1">
    <location>
        <begin position="54"/>
        <end position="124"/>
    </location>
</feature>
<dbReference type="EMBL" id="NMUH01003660">
    <property type="protein sequence ID" value="MQM06570.1"/>
    <property type="molecule type" value="Genomic_DNA"/>
</dbReference>
<feature type="compositionally biased region" description="Basic and acidic residues" evidence="1">
    <location>
        <begin position="73"/>
        <end position="89"/>
    </location>
</feature>
<dbReference type="AlphaFoldDB" id="A0A843WVN0"/>
<dbReference type="Pfam" id="PF25102">
    <property type="entry name" value="DUF7810"/>
    <property type="match status" value="3"/>
</dbReference>
<sequence length="526" mass="57708">MRERGHRGPRRKPRRLPVHVCLLLLFLCVAAVWFFVVSAPPRVLDAPPQPELHLKTGDSLFDSEGSLPSAQDGGERMEQPAEADMGKKEEEEDGGGGEPGDKSAGAEIERKGNGEEEEGGLGSRTCATVEEMGEGFSEGSGKESLRVRELIQQHFTVHGICSSRFPLPALAILVLTKLHMPGAASVRGLPPDQFCRRGFVIGKASEAGFGNEMYKILTSAALSVMFQGTTDAVASQFFLKNIHVGMKHAALSLFGEPGSLQARPNVFGELMRILISPSKAIEEAVNWVLKGSTEPDVTLHMRMMSNRSIRAIKAALNCVQKAVSSYQQQLAKPRVVLVSDTPPFIKDITPNLTEFAESGFRVKDWGPAPRWVAFVDFFLASHAKHAVISGAHRRVGTTYAQLIAALAASSHLGDNASPTSGFSFFSSFQRNLLAEGLGNQIGWGHAWNRFAGPLSCRWQPHQCAFTPLLPSAWWDSRWQSPIRRDIRRMKDYGVQLTNTGEVVESSLLSFCERRKEIVRTLPIVNL</sequence>
<comment type="caution">
    <text evidence="2">The sequence shown here is derived from an EMBL/GenBank/DDBJ whole genome shotgun (WGS) entry which is preliminary data.</text>
</comment>
<protein>
    <submittedName>
        <fullName evidence="2">Uncharacterized protein</fullName>
    </submittedName>
</protein>
<dbReference type="PANTHER" id="PTHR35736:SF1">
    <property type="entry name" value="EXPRESSED PROTEIN"/>
    <property type="match status" value="1"/>
</dbReference>
<proteinExistence type="predicted"/>